<dbReference type="GO" id="GO:0036374">
    <property type="term" value="F:glutathione hydrolase activity"/>
    <property type="evidence" value="ECO:0007669"/>
    <property type="project" value="InterPro"/>
</dbReference>
<accession>A0A016VRS9</accession>
<dbReference type="GO" id="GO:0006751">
    <property type="term" value="P:glutathione catabolic process"/>
    <property type="evidence" value="ECO:0007669"/>
    <property type="project" value="InterPro"/>
</dbReference>
<dbReference type="GO" id="GO:0005886">
    <property type="term" value="C:plasma membrane"/>
    <property type="evidence" value="ECO:0007669"/>
    <property type="project" value="TreeGrafter"/>
</dbReference>
<keyword evidence="3" id="KW-1185">Reference proteome</keyword>
<evidence type="ECO:0000313" key="2">
    <source>
        <dbReference type="EMBL" id="EYC29757.1"/>
    </source>
</evidence>
<evidence type="ECO:0008006" key="4">
    <source>
        <dbReference type="Google" id="ProtNLM"/>
    </source>
</evidence>
<evidence type="ECO:0000313" key="3">
    <source>
        <dbReference type="Proteomes" id="UP000024635"/>
    </source>
</evidence>
<dbReference type="Proteomes" id="UP000024635">
    <property type="component" value="Unassembled WGS sequence"/>
</dbReference>
<dbReference type="MEROPS" id="T03.A08"/>
<dbReference type="Gene3D" id="3.60.20.40">
    <property type="match status" value="1"/>
</dbReference>
<dbReference type="OrthoDB" id="1081007at2759"/>
<dbReference type="PANTHER" id="PTHR11686">
    <property type="entry name" value="GAMMA GLUTAMYL TRANSPEPTIDASE"/>
    <property type="match status" value="1"/>
</dbReference>
<dbReference type="InterPro" id="IPR043137">
    <property type="entry name" value="GGT_ssub_C"/>
</dbReference>
<comment type="caution">
    <text evidence="2">The sequence shown here is derived from an EMBL/GenBank/DDBJ whole genome shotgun (WGS) entry which is preliminary data.</text>
</comment>
<dbReference type="InterPro" id="IPR000101">
    <property type="entry name" value="GGT_peptidase"/>
</dbReference>
<dbReference type="AlphaFoldDB" id="A0A016VRS9"/>
<feature type="binding site" evidence="1">
    <location>
        <position position="41"/>
    </location>
    <ligand>
        <name>L-glutamate</name>
        <dbReference type="ChEBI" id="CHEBI:29985"/>
    </ligand>
</feature>
<dbReference type="Pfam" id="PF01019">
    <property type="entry name" value="G_glu_transpept"/>
    <property type="match status" value="2"/>
</dbReference>
<organism evidence="2 3">
    <name type="scientific">Ancylostoma ceylanicum</name>
    <dbReference type="NCBI Taxonomy" id="53326"/>
    <lineage>
        <taxon>Eukaryota</taxon>
        <taxon>Metazoa</taxon>
        <taxon>Ecdysozoa</taxon>
        <taxon>Nematoda</taxon>
        <taxon>Chromadorea</taxon>
        <taxon>Rhabditida</taxon>
        <taxon>Rhabditina</taxon>
        <taxon>Rhabditomorpha</taxon>
        <taxon>Strongyloidea</taxon>
        <taxon>Ancylostomatidae</taxon>
        <taxon>Ancylostomatinae</taxon>
        <taxon>Ancylostoma</taxon>
    </lineage>
</organism>
<dbReference type="EMBL" id="JARK01001342">
    <property type="protein sequence ID" value="EYC29757.1"/>
    <property type="molecule type" value="Genomic_DNA"/>
</dbReference>
<protein>
    <recommendedName>
        <fullName evidence="4">Gamma-glutamyltranspeptidase</fullName>
    </recommendedName>
</protein>
<dbReference type="SUPFAM" id="SSF56235">
    <property type="entry name" value="N-terminal nucleophile aminohydrolases (Ntn hydrolases)"/>
    <property type="match status" value="1"/>
</dbReference>
<dbReference type="InterPro" id="IPR029055">
    <property type="entry name" value="Ntn_hydrolases_N"/>
</dbReference>
<gene>
    <name evidence="2" type="primary">Acey_s0006.g3164</name>
    <name evidence="2" type="ORF">Y032_0006g3164</name>
</gene>
<reference evidence="3" key="1">
    <citation type="journal article" date="2015" name="Nat. Genet.">
        <title>The genome and transcriptome of the zoonotic hookworm Ancylostoma ceylanicum identify infection-specific gene families.</title>
        <authorList>
            <person name="Schwarz E.M."/>
            <person name="Hu Y."/>
            <person name="Antoshechkin I."/>
            <person name="Miller M.M."/>
            <person name="Sternberg P.W."/>
            <person name="Aroian R.V."/>
        </authorList>
    </citation>
    <scope>NUCLEOTIDE SEQUENCE</scope>
    <source>
        <strain evidence="3">HY135</strain>
    </source>
</reference>
<sequence length="395" mass="42773">MDAAIATFLCLSAALPHRGGLGGGLMATVYADARCTTLNARESCPADATEAFFINRRDETIVGPRAVAVPASLNGLYRAFEKYSSKRLSWRQSHFVNETTGEVLARGDKMSCPLLANFLRDMVDADDPVEFFYRGQGSARLLKFIGDSDGFIASQDLEDCESEFHPGMQMFLGGHTICGPPPPSIYSVVQLAVAAMYESNSTSPEIPLLAWDKSKLIGDAVFDETILDDAEQLVGKDSVQNILKRFRNRNSPEIQYESVEEGSFSVLVIDERGNAVSMTSSLGDKFGNRDFTEFGFFMNNAMGAFTYGTQLGSMESRNAPQPAKCPRTQMSPVIGVKDGEVSFASGGTDYLGTCMSLLGALTSLESFHSGNVPLLLKKEDGLHSLSSDKSLLAGY</sequence>
<name>A0A016VRS9_9BILA</name>
<evidence type="ECO:0000256" key="1">
    <source>
        <dbReference type="PIRSR" id="PIRSR600101-2"/>
    </source>
</evidence>
<dbReference type="PRINTS" id="PR01210">
    <property type="entry name" value="GGTRANSPTASE"/>
</dbReference>
<dbReference type="PANTHER" id="PTHR11686:SF9">
    <property type="entry name" value="RE13973P"/>
    <property type="match status" value="1"/>
</dbReference>
<proteinExistence type="predicted"/>